<keyword evidence="6 7" id="KW-0275">Fatty acid biosynthesis</keyword>
<comment type="pathway">
    <text evidence="7 9">Lipid metabolism; fatty acid biosynthesis.</text>
</comment>
<evidence type="ECO:0000256" key="5">
    <source>
        <dbReference type="ARBA" id="ARBA00023098"/>
    </source>
</evidence>
<evidence type="ECO:0000256" key="1">
    <source>
        <dbReference type="ARBA" id="ARBA00022450"/>
    </source>
</evidence>
<evidence type="ECO:0000313" key="11">
    <source>
        <dbReference type="EMBL" id="PJF36651.1"/>
    </source>
</evidence>
<dbReference type="EMBL" id="PGTM01000039">
    <property type="protein sequence ID" value="PJF36651.1"/>
    <property type="molecule type" value="Genomic_DNA"/>
</dbReference>
<dbReference type="NCBIfam" id="NF002151">
    <property type="entry name" value="PRK00982.1-5"/>
    <property type="match status" value="1"/>
</dbReference>
<proteinExistence type="inferred from homology"/>
<keyword evidence="7" id="KW-0963">Cytoplasm</keyword>
<keyword evidence="2 7" id="KW-0444">Lipid biosynthesis</keyword>
<dbReference type="GO" id="GO:0005829">
    <property type="term" value="C:cytosol"/>
    <property type="evidence" value="ECO:0007669"/>
    <property type="project" value="TreeGrafter"/>
</dbReference>
<name>A0A2M8PGH9_9CHLR</name>
<dbReference type="NCBIfam" id="NF002148">
    <property type="entry name" value="PRK00982.1-2"/>
    <property type="match status" value="1"/>
</dbReference>
<reference evidence="13 14" key="1">
    <citation type="submission" date="2017-11" db="EMBL/GenBank/DDBJ databases">
        <title>Evolution of Phototrophy in the Chloroflexi Phylum Driven by Horizontal Gene Transfer.</title>
        <authorList>
            <person name="Ward L.M."/>
            <person name="Hemp J."/>
            <person name="Shih P.M."/>
            <person name="Mcglynn S.E."/>
            <person name="Fischer W."/>
        </authorList>
    </citation>
    <scope>NUCLEOTIDE SEQUENCE [LARGE SCALE GENOMIC DNA]</scope>
    <source>
        <strain evidence="12">CP1_1M</strain>
        <strain evidence="11">JP3_13</strain>
    </source>
</reference>
<dbReference type="GO" id="GO:0000035">
    <property type="term" value="F:acyl binding"/>
    <property type="evidence" value="ECO:0007669"/>
    <property type="project" value="TreeGrafter"/>
</dbReference>
<evidence type="ECO:0000313" key="14">
    <source>
        <dbReference type="Proteomes" id="UP000229681"/>
    </source>
</evidence>
<dbReference type="PROSITE" id="PS50075">
    <property type="entry name" value="CARRIER"/>
    <property type="match status" value="1"/>
</dbReference>
<accession>A0A2M8PGH9</accession>
<dbReference type="Proteomes" id="UP000228947">
    <property type="component" value="Unassembled WGS sequence"/>
</dbReference>
<dbReference type="AlphaFoldDB" id="A0A2M8PGH9"/>
<gene>
    <name evidence="7 11" type="primary">acpP</name>
    <name evidence="11" type="ORF">CUN49_04280</name>
    <name evidence="12" type="ORF">CUN50_00020</name>
</gene>
<dbReference type="SUPFAM" id="SSF47336">
    <property type="entry name" value="ACP-like"/>
    <property type="match status" value="1"/>
</dbReference>
<evidence type="ECO:0000256" key="3">
    <source>
        <dbReference type="ARBA" id="ARBA00022553"/>
    </source>
</evidence>
<comment type="PTM">
    <text evidence="9">4'-phosphopantetheine is transferred from CoA to a specific serine of apo-ACP by acpS.</text>
</comment>
<comment type="caution">
    <text evidence="11">The sequence shown here is derived from an EMBL/GenBank/DDBJ whole genome shotgun (WGS) entry which is preliminary data.</text>
</comment>
<dbReference type="GO" id="GO:0000036">
    <property type="term" value="F:acyl carrier activity"/>
    <property type="evidence" value="ECO:0007669"/>
    <property type="project" value="UniProtKB-UniRule"/>
</dbReference>
<comment type="similarity">
    <text evidence="7">Belongs to the acyl carrier protein (ACP) family.</text>
</comment>
<dbReference type="EMBL" id="PGTL01000001">
    <property type="protein sequence ID" value="PJF43349.1"/>
    <property type="molecule type" value="Genomic_DNA"/>
</dbReference>
<dbReference type="UniPathway" id="UPA00094"/>
<feature type="domain" description="Carrier" evidence="10">
    <location>
        <begin position="2"/>
        <end position="77"/>
    </location>
</feature>
<dbReference type="PANTHER" id="PTHR20863:SF76">
    <property type="entry name" value="CARRIER DOMAIN-CONTAINING PROTEIN"/>
    <property type="match status" value="1"/>
</dbReference>
<evidence type="ECO:0000256" key="6">
    <source>
        <dbReference type="ARBA" id="ARBA00023160"/>
    </source>
</evidence>
<evidence type="ECO:0000256" key="9">
    <source>
        <dbReference type="RuleBase" id="RU003545"/>
    </source>
</evidence>
<dbReference type="GO" id="GO:0016020">
    <property type="term" value="C:membrane"/>
    <property type="evidence" value="ECO:0007669"/>
    <property type="project" value="GOC"/>
</dbReference>
<organism evidence="11 14">
    <name type="scientific">Candidatus Thermofonsia Clade 1 bacterium</name>
    <dbReference type="NCBI Taxonomy" id="2364210"/>
    <lineage>
        <taxon>Bacteria</taxon>
        <taxon>Bacillati</taxon>
        <taxon>Chloroflexota</taxon>
        <taxon>Candidatus Thermofontia</taxon>
        <taxon>Candidatus Thermofonsia Clade 1</taxon>
    </lineage>
</organism>
<dbReference type="Pfam" id="PF00550">
    <property type="entry name" value="PP-binding"/>
    <property type="match status" value="1"/>
</dbReference>
<dbReference type="NCBIfam" id="NF002150">
    <property type="entry name" value="PRK00982.1-4"/>
    <property type="match status" value="1"/>
</dbReference>
<evidence type="ECO:0000313" key="12">
    <source>
        <dbReference type="EMBL" id="PJF43349.1"/>
    </source>
</evidence>
<comment type="function">
    <text evidence="7 9">Carrier of the growing fatty acid chain in fatty acid biosynthesis.</text>
</comment>
<dbReference type="PANTHER" id="PTHR20863">
    <property type="entry name" value="ACYL CARRIER PROTEIN"/>
    <property type="match status" value="1"/>
</dbReference>
<evidence type="ECO:0000256" key="8">
    <source>
        <dbReference type="NCBIfam" id="TIGR00517"/>
    </source>
</evidence>
<evidence type="ECO:0000313" key="13">
    <source>
        <dbReference type="Proteomes" id="UP000228947"/>
    </source>
</evidence>
<dbReference type="Proteomes" id="UP000229681">
    <property type="component" value="Unassembled WGS sequence"/>
</dbReference>
<evidence type="ECO:0000256" key="2">
    <source>
        <dbReference type="ARBA" id="ARBA00022516"/>
    </source>
</evidence>
<dbReference type="Gene3D" id="1.10.1200.10">
    <property type="entry name" value="ACP-like"/>
    <property type="match status" value="1"/>
</dbReference>
<dbReference type="InterPro" id="IPR036736">
    <property type="entry name" value="ACP-like_sf"/>
</dbReference>
<comment type="subcellular location">
    <subcellularLocation>
        <location evidence="7">Cytoplasm</location>
    </subcellularLocation>
</comment>
<keyword evidence="3 7" id="KW-0597">Phosphoprotein</keyword>
<feature type="modified residue" description="O-(pantetheine 4'-phosphoryl)serine" evidence="7">
    <location>
        <position position="37"/>
    </location>
</feature>
<evidence type="ECO:0000259" key="10">
    <source>
        <dbReference type="PROSITE" id="PS50075"/>
    </source>
</evidence>
<keyword evidence="4 7" id="KW-0276">Fatty acid metabolism</keyword>
<dbReference type="InterPro" id="IPR009081">
    <property type="entry name" value="PP-bd_ACP"/>
</dbReference>
<evidence type="ECO:0000256" key="7">
    <source>
        <dbReference type="HAMAP-Rule" id="MF_01217"/>
    </source>
</evidence>
<evidence type="ECO:0000256" key="4">
    <source>
        <dbReference type="ARBA" id="ARBA00022832"/>
    </source>
</evidence>
<dbReference type="HAMAP" id="MF_01217">
    <property type="entry name" value="Acyl_carrier"/>
    <property type="match status" value="1"/>
</dbReference>
<dbReference type="InterPro" id="IPR003231">
    <property type="entry name" value="ACP"/>
</dbReference>
<sequence>MATTEERVREIIVELLDVPAERVTLDARFREDLEADSLDLVELIMKIEEEFGGDISDEEAQRITTVGEAVNYIETRIKGSNSNEGISLA</sequence>
<keyword evidence="5 7" id="KW-0443">Lipid metabolism</keyword>
<dbReference type="NCBIfam" id="TIGR00517">
    <property type="entry name" value="acyl_carrier"/>
    <property type="match status" value="1"/>
</dbReference>
<keyword evidence="1 7" id="KW-0596">Phosphopantetheine</keyword>
<dbReference type="GO" id="GO:0009245">
    <property type="term" value="P:lipid A biosynthetic process"/>
    <property type="evidence" value="ECO:0007669"/>
    <property type="project" value="TreeGrafter"/>
</dbReference>
<protein>
    <recommendedName>
        <fullName evidence="7 8">Acyl carrier protein</fullName>
        <shortName evidence="7">ACP</shortName>
    </recommendedName>
</protein>
<comment type="PTM">
    <text evidence="7">4'-phosphopantetheine is transferred from CoA to a specific serine of apo-ACP by AcpS. This modification is essential for activity because fatty acids are bound in thioester linkage to the sulfhydryl of the prosthetic group.</text>
</comment>